<dbReference type="Proteomes" id="UP001285908">
    <property type="component" value="Unassembled WGS sequence"/>
</dbReference>
<reference evidence="2 3" key="1">
    <citation type="journal article" date="2023" name="Mol. Phylogenet. Evol.">
        <title>Genome-scale phylogeny and comparative genomics of the fungal order Sordariales.</title>
        <authorList>
            <person name="Hensen N."/>
            <person name="Bonometti L."/>
            <person name="Westerberg I."/>
            <person name="Brannstrom I.O."/>
            <person name="Guillou S."/>
            <person name="Cros-Aarteil S."/>
            <person name="Calhoun S."/>
            <person name="Haridas S."/>
            <person name="Kuo A."/>
            <person name="Mondo S."/>
            <person name="Pangilinan J."/>
            <person name="Riley R."/>
            <person name="LaButti K."/>
            <person name="Andreopoulos B."/>
            <person name="Lipzen A."/>
            <person name="Chen C."/>
            <person name="Yan M."/>
            <person name="Daum C."/>
            <person name="Ng V."/>
            <person name="Clum A."/>
            <person name="Steindorff A."/>
            <person name="Ohm R.A."/>
            <person name="Martin F."/>
            <person name="Silar P."/>
            <person name="Natvig D.O."/>
            <person name="Lalanne C."/>
            <person name="Gautier V."/>
            <person name="Ament-Velasquez S.L."/>
            <person name="Kruys A."/>
            <person name="Hutchinson M.I."/>
            <person name="Powell A.J."/>
            <person name="Barry K."/>
            <person name="Miller A.N."/>
            <person name="Grigoriev I.V."/>
            <person name="Debuchy R."/>
            <person name="Gladieux P."/>
            <person name="Hiltunen Thoren M."/>
            <person name="Johannesson H."/>
        </authorList>
    </citation>
    <scope>NUCLEOTIDE SEQUENCE [LARGE SCALE GENOMIC DNA]</scope>
    <source>
        <strain evidence="2 3">FGSC 10403</strain>
    </source>
</reference>
<evidence type="ECO:0000313" key="2">
    <source>
        <dbReference type="EMBL" id="KAK3489394.1"/>
    </source>
</evidence>
<dbReference type="GeneID" id="87875944"/>
<dbReference type="RefSeq" id="XP_062691101.1">
    <property type="nucleotide sequence ID" value="XM_062838322.1"/>
</dbReference>
<organism evidence="2 3">
    <name type="scientific">Neurospora hispaniola</name>
    <dbReference type="NCBI Taxonomy" id="588809"/>
    <lineage>
        <taxon>Eukaryota</taxon>
        <taxon>Fungi</taxon>
        <taxon>Dikarya</taxon>
        <taxon>Ascomycota</taxon>
        <taxon>Pezizomycotina</taxon>
        <taxon>Sordariomycetes</taxon>
        <taxon>Sordariomycetidae</taxon>
        <taxon>Sordariales</taxon>
        <taxon>Sordariaceae</taxon>
        <taxon>Neurospora</taxon>
    </lineage>
</organism>
<proteinExistence type="predicted"/>
<feature type="region of interest" description="Disordered" evidence="1">
    <location>
        <begin position="79"/>
        <end position="102"/>
    </location>
</feature>
<feature type="compositionally biased region" description="Basic and acidic residues" evidence="1">
    <location>
        <begin position="92"/>
        <end position="102"/>
    </location>
</feature>
<gene>
    <name evidence="2" type="ORF">B0T23DRAFT_397923</name>
</gene>
<protein>
    <submittedName>
        <fullName evidence="2">Uncharacterized protein</fullName>
    </submittedName>
</protein>
<keyword evidence="3" id="KW-1185">Reference proteome</keyword>
<name>A0AAJ0I4G0_9PEZI</name>
<sequence length="102" mass="11359">MWSGSITGSTCLIIASWGETEKGMGMGWMVKLLFPSETSDAFLRTLSNHVISHHIVLNECIDVHDRSIKARPWQAEWEGAQKKPFTANETGHGTELDRCKGT</sequence>
<evidence type="ECO:0000256" key="1">
    <source>
        <dbReference type="SAM" id="MobiDB-lite"/>
    </source>
</evidence>
<accession>A0AAJ0I4G0</accession>
<dbReference type="AlphaFoldDB" id="A0AAJ0I4G0"/>
<evidence type="ECO:0000313" key="3">
    <source>
        <dbReference type="Proteomes" id="UP001285908"/>
    </source>
</evidence>
<comment type="caution">
    <text evidence="2">The sequence shown here is derived from an EMBL/GenBank/DDBJ whole genome shotgun (WGS) entry which is preliminary data.</text>
</comment>
<dbReference type="EMBL" id="JAULSX010000006">
    <property type="protein sequence ID" value="KAK3489394.1"/>
    <property type="molecule type" value="Genomic_DNA"/>
</dbReference>